<evidence type="ECO:0000256" key="1">
    <source>
        <dbReference type="ARBA" id="ARBA00005773"/>
    </source>
</evidence>
<dbReference type="Gene3D" id="1.20.1250.20">
    <property type="entry name" value="MFS general substrate transporter like domains"/>
    <property type="match status" value="1"/>
</dbReference>
<organism evidence="3 4">
    <name type="scientific">Panagrolaimus superbus</name>
    <dbReference type="NCBI Taxonomy" id="310955"/>
    <lineage>
        <taxon>Eukaryota</taxon>
        <taxon>Metazoa</taxon>
        <taxon>Ecdysozoa</taxon>
        <taxon>Nematoda</taxon>
        <taxon>Chromadorea</taxon>
        <taxon>Rhabditida</taxon>
        <taxon>Tylenchina</taxon>
        <taxon>Panagrolaimomorpha</taxon>
        <taxon>Panagrolaimoidea</taxon>
        <taxon>Panagrolaimidae</taxon>
        <taxon>Panagrolaimus</taxon>
    </lineage>
</organism>
<protein>
    <submittedName>
        <fullName evidence="4">Uncharacterized protein</fullName>
    </submittedName>
</protein>
<comment type="similarity">
    <text evidence="1">Belongs to the reduced folate carrier (RFC) transporter (TC 2.A.48) family.</text>
</comment>
<reference evidence="4" key="1">
    <citation type="submission" date="2022-11" db="UniProtKB">
        <authorList>
            <consortium name="WormBaseParasite"/>
        </authorList>
    </citation>
    <scope>IDENTIFICATION</scope>
</reference>
<dbReference type="Pfam" id="PF01770">
    <property type="entry name" value="Folate_carrier"/>
    <property type="match status" value="1"/>
</dbReference>
<dbReference type="InterPro" id="IPR036259">
    <property type="entry name" value="MFS_trans_sf"/>
</dbReference>
<dbReference type="SUPFAM" id="SSF103473">
    <property type="entry name" value="MFS general substrate transporter"/>
    <property type="match status" value="1"/>
</dbReference>
<keyword evidence="3" id="KW-1185">Reference proteome</keyword>
<dbReference type="Proteomes" id="UP000887577">
    <property type="component" value="Unplaced"/>
</dbReference>
<evidence type="ECO:0000313" key="3">
    <source>
        <dbReference type="Proteomes" id="UP000887577"/>
    </source>
</evidence>
<dbReference type="PANTHER" id="PTHR10686">
    <property type="entry name" value="FOLATE TRANSPORTER"/>
    <property type="match status" value="1"/>
</dbReference>
<accession>A0A914YHY1</accession>
<name>A0A914YHY1_9BILA</name>
<dbReference type="AlphaFoldDB" id="A0A914YHY1"/>
<feature type="transmembrane region" description="Helical" evidence="2">
    <location>
        <begin position="164"/>
        <end position="184"/>
    </location>
</feature>
<dbReference type="PANTHER" id="PTHR10686:SF18">
    <property type="entry name" value="IP11787P-RELATED"/>
    <property type="match status" value="1"/>
</dbReference>
<dbReference type="InterPro" id="IPR002666">
    <property type="entry name" value="Folate_carrier"/>
</dbReference>
<dbReference type="WBParaSite" id="PSU_v2.g19935.t1">
    <property type="protein sequence ID" value="PSU_v2.g19935.t1"/>
    <property type="gene ID" value="PSU_v2.g19935"/>
</dbReference>
<keyword evidence="2" id="KW-0472">Membrane</keyword>
<feature type="transmembrane region" description="Helical" evidence="2">
    <location>
        <begin position="102"/>
        <end position="121"/>
    </location>
</feature>
<evidence type="ECO:0000313" key="4">
    <source>
        <dbReference type="WBParaSite" id="PSU_v2.g19935.t1"/>
    </source>
</evidence>
<keyword evidence="2" id="KW-1133">Transmembrane helix</keyword>
<proteinExistence type="inferred from homology"/>
<evidence type="ECO:0000256" key="2">
    <source>
        <dbReference type="SAM" id="Phobius"/>
    </source>
</evidence>
<dbReference type="GO" id="GO:0005886">
    <property type="term" value="C:plasma membrane"/>
    <property type="evidence" value="ECO:0007669"/>
    <property type="project" value="TreeGrafter"/>
</dbReference>
<feature type="transmembrane region" description="Helical" evidence="2">
    <location>
        <begin position="28"/>
        <end position="46"/>
    </location>
</feature>
<feature type="transmembrane region" description="Helical" evidence="2">
    <location>
        <begin position="141"/>
        <end position="157"/>
    </location>
</feature>
<sequence length="211" mass="24456">MAGRTGAYLFSQILILTHWSDYHSMNKMAFYIASMALIVCFLLPRIRWKTMVNRISQNKTTISSSSSSSTLPKTYSEYISYRIRRLHSHFKLIYSNPRIRKWSFYWAMTTCMSLQVSLYYQTLFGIVQIGDNTPLNGFADAGYTFVSVILILIMNWYSINWDKWGELALVGISSLSATFLVIFSQAQHAYPMYACYIAYEAFYQLMITIAQ</sequence>
<keyword evidence="2" id="KW-0812">Transmembrane</keyword>
<dbReference type="GO" id="GO:0090482">
    <property type="term" value="F:vitamin transmembrane transporter activity"/>
    <property type="evidence" value="ECO:0007669"/>
    <property type="project" value="InterPro"/>
</dbReference>